<protein>
    <submittedName>
        <fullName evidence="3">Uncharacterized protein</fullName>
    </submittedName>
</protein>
<dbReference type="Proteomes" id="UP001154282">
    <property type="component" value="Unassembled WGS sequence"/>
</dbReference>
<accession>A0AAV0H2A6</accession>
<sequence length="596" mass="64466">SIDGGGFAFYFSTRQVHPLIENSPRILIQSSTHPRMSSPSPQKSQKATPLPPKMSSPPSNLVLNPTFTEQEWLKQIDQAIQLGPETITKNLSSIFRVPATISVAKPQSYAPKLVGLGPLHHFQRRLYQNEPLKLAGAEQALKRFNVATAADFPNLVRQIIPLLPAIRLCYDSHLDIADDTLAWVLAIDGLFVAEMLYNPQFLLPRTSSSFSFSEKLRDITGDIVLLENQIPIYTLFPAEISVNLCKMLESFCGVLSPFKLQDSDSDLELKTPPKHLLDHVYQLISRGKNRAALLKREESDVSSPADEDSVIAIGGLGTLADDLAEKVGDASEDIGPVQNVTAGIERLAQIQIRSPISSIFRILDILGISSLVNEALEDEITLLPSAGDLKGAGVKFAATTGGLRCIEFDESDAVLTLPAFSWKPSSEIVIRNLVAYESLAKPDSAILTRYTEMMHAMVQDKKDAKLLREDGIVEGNNAAAGDEAMVALFRGMGGAPDPMSRTVLDKTILEVNSYYNRKSKVVASKVFKLGVKALLRVLMVVAAVALLVMFSIQSYCSIYVCAGTTGGGLFGIGTLESPVGRQIGGGGGVSSLLSSV</sequence>
<comment type="caution">
    <text evidence="3">The sequence shown here is derived from an EMBL/GenBank/DDBJ whole genome shotgun (WGS) entry which is preliminary data.</text>
</comment>
<dbReference type="InterPro" id="IPR004158">
    <property type="entry name" value="DUF247_pln"/>
</dbReference>
<name>A0AAV0H2A6_9ROSI</name>
<dbReference type="AlphaFoldDB" id="A0AAV0H2A6"/>
<dbReference type="PANTHER" id="PTHR31170:SF25">
    <property type="entry name" value="BNAA09G04570D PROTEIN"/>
    <property type="match status" value="1"/>
</dbReference>
<evidence type="ECO:0000313" key="3">
    <source>
        <dbReference type="EMBL" id="CAI0378743.1"/>
    </source>
</evidence>
<reference evidence="3" key="1">
    <citation type="submission" date="2022-08" db="EMBL/GenBank/DDBJ databases">
        <authorList>
            <person name="Gutierrez-Valencia J."/>
        </authorList>
    </citation>
    <scope>NUCLEOTIDE SEQUENCE</scope>
</reference>
<keyword evidence="2" id="KW-1133">Transmembrane helix</keyword>
<dbReference type="Pfam" id="PF03140">
    <property type="entry name" value="DUF247"/>
    <property type="match status" value="1"/>
</dbReference>
<dbReference type="PANTHER" id="PTHR31170">
    <property type="entry name" value="BNAC04G53230D PROTEIN"/>
    <property type="match status" value="1"/>
</dbReference>
<organism evidence="3 4">
    <name type="scientific">Linum tenue</name>
    <dbReference type="NCBI Taxonomy" id="586396"/>
    <lineage>
        <taxon>Eukaryota</taxon>
        <taxon>Viridiplantae</taxon>
        <taxon>Streptophyta</taxon>
        <taxon>Embryophyta</taxon>
        <taxon>Tracheophyta</taxon>
        <taxon>Spermatophyta</taxon>
        <taxon>Magnoliopsida</taxon>
        <taxon>eudicotyledons</taxon>
        <taxon>Gunneridae</taxon>
        <taxon>Pentapetalae</taxon>
        <taxon>rosids</taxon>
        <taxon>fabids</taxon>
        <taxon>Malpighiales</taxon>
        <taxon>Linaceae</taxon>
        <taxon>Linum</taxon>
    </lineage>
</organism>
<evidence type="ECO:0000313" key="4">
    <source>
        <dbReference type="Proteomes" id="UP001154282"/>
    </source>
</evidence>
<keyword evidence="2" id="KW-0472">Membrane</keyword>
<evidence type="ECO:0000256" key="2">
    <source>
        <dbReference type="SAM" id="Phobius"/>
    </source>
</evidence>
<proteinExistence type="predicted"/>
<keyword evidence="4" id="KW-1185">Reference proteome</keyword>
<gene>
    <name evidence="3" type="ORF">LITE_LOCUS2000</name>
</gene>
<dbReference type="EMBL" id="CAMGYJ010000002">
    <property type="protein sequence ID" value="CAI0378743.1"/>
    <property type="molecule type" value="Genomic_DNA"/>
</dbReference>
<feature type="non-terminal residue" evidence="3">
    <location>
        <position position="1"/>
    </location>
</feature>
<evidence type="ECO:0000256" key="1">
    <source>
        <dbReference type="SAM" id="MobiDB-lite"/>
    </source>
</evidence>
<feature type="region of interest" description="Disordered" evidence="1">
    <location>
        <begin position="31"/>
        <end position="60"/>
    </location>
</feature>
<feature type="transmembrane region" description="Helical" evidence="2">
    <location>
        <begin position="533"/>
        <end position="552"/>
    </location>
</feature>
<feature type="compositionally biased region" description="Polar residues" evidence="1">
    <location>
        <begin position="31"/>
        <end position="47"/>
    </location>
</feature>
<keyword evidence="2" id="KW-0812">Transmembrane</keyword>